<sequence length="158" mass="17109">MSVLAQGTHVYFIDPNDGTPQVVQVECATSFSPGGNPADQIEDTCLEDFERSYKPGLRTPGQASLGLNSDPTNASHVTLHELSQMNPSPTVKWAIGFSDGTDAPTLGVGDDFDLPETRTWFTFEGYVSDFPFDFSQNSLVTSEVSIQRSGGSTWIPKV</sequence>
<protein>
    <submittedName>
        <fullName evidence="1">Phage tail protein</fullName>
    </submittedName>
</protein>
<reference evidence="1 2" key="1">
    <citation type="submission" date="2018-03" db="EMBL/GenBank/DDBJ databases">
        <authorList>
            <person name="Zhou J."/>
            <person name="Li X."/>
            <person name="Xue M."/>
            <person name="Yin J."/>
        </authorList>
    </citation>
    <scope>NUCLEOTIDE SEQUENCE [LARGE SCALE GENOMIC DNA]</scope>
    <source>
        <strain evidence="1 2">SYSU ZJ2214</strain>
    </source>
</reference>
<dbReference type="EMBL" id="PXNS01000009">
    <property type="protein sequence ID" value="PTL93432.1"/>
    <property type="molecule type" value="Genomic_DNA"/>
</dbReference>
<evidence type="ECO:0000313" key="2">
    <source>
        <dbReference type="Proteomes" id="UP000241895"/>
    </source>
</evidence>
<name>A0ABX5IWB7_9GAMM</name>
<proteinExistence type="predicted"/>
<accession>A0ABX5IWB7</accession>
<dbReference type="Gene3D" id="4.10.410.40">
    <property type="match status" value="1"/>
</dbReference>
<dbReference type="Pfam" id="PF16460">
    <property type="entry name" value="Phage_TTP_11"/>
    <property type="match status" value="1"/>
</dbReference>
<dbReference type="InterPro" id="IPR032495">
    <property type="entry name" value="Phage_TTP_11"/>
</dbReference>
<dbReference type="RefSeq" id="WP_108133127.1">
    <property type="nucleotide sequence ID" value="NZ_PXNS01000009.1"/>
</dbReference>
<dbReference type="Proteomes" id="UP000241895">
    <property type="component" value="Unassembled WGS sequence"/>
</dbReference>
<gene>
    <name evidence="1" type="ORF">C6W88_15585</name>
</gene>
<keyword evidence="2" id="KW-1185">Reference proteome</keyword>
<comment type="caution">
    <text evidence="1">The sequence shown here is derived from an EMBL/GenBank/DDBJ whole genome shotgun (WGS) entry which is preliminary data.</text>
</comment>
<evidence type="ECO:0000313" key="1">
    <source>
        <dbReference type="EMBL" id="PTL93432.1"/>
    </source>
</evidence>
<organism evidence="1 2">
    <name type="scientific">Halomonas litopenaei</name>
    <dbReference type="NCBI Taxonomy" id="2109328"/>
    <lineage>
        <taxon>Bacteria</taxon>
        <taxon>Pseudomonadati</taxon>
        <taxon>Pseudomonadota</taxon>
        <taxon>Gammaproteobacteria</taxon>
        <taxon>Oceanospirillales</taxon>
        <taxon>Halomonadaceae</taxon>
        <taxon>Halomonas</taxon>
    </lineage>
</organism>